<dbReference type="Pfam" id="PF02518">
    <property type="entry name" value="HATPase_c"/>
    <property type="match status" value="1"/>
</dbReference>
<dbReference type="PANTHER" id="PTHR24421:SF10">
    <property type="entry name" value="NITRATE_NITRITE SENSOR PROTEIN NARQ"/>
    <property type="match status" value="1"/>
</dbReference>
<keyword evidence="12" id="KW-1185">Reference proteome</keyword>
<feature type="transmembrane region" description="Helical" evidence="9">
    <location>
        <begin position="51"/>
        <end position="71"/>
    </location>
</feature>
<evidence type="ECO:0000256" key="4">
    <source>
        <dbReference type="ARBA" id="ARBA00022679"/>
    </source>
</evidence>
<dbReference type="EMBL" id="CP082781">
    <property type="protein sequence ID" value="UGS25941.1"/>
    <property type="molecule type" value="Genomic_DNA"/>
</dbReference>
<feature type="transmembrane region" description="Helical" evidence="9">
    <location>
        <begin position="78"/>
        <end position="95"/>
    </location>
</feature>
<evidence type="ECO:0000256" key="2">
    <source>
        <dbReference type="ARBA" id="ARBA00012438"/>
    </source>
</evidence>
<dbReference type="SUPFAM" id="SSF55874">
    <property type="entry name" value="ATPase domain of HSP90 chaperone/DNA topoisomerase II/histidine kinase"/>
    <property type="match status" value="1"/>
</dbReference>
<evidence type="ECO:0000256" key="9">
    <source>
        <dbReference type="SAM" id="Phobius"/>
    </source>
</evidence>
<dbReference type="Pfam" id="PF07730">
    <property type="entry name" value="HisKA_3"/>
    <property type="match status" value="1"/>
</dbReference>
<keyword evidence="7" id="KW-0067">ATP-binding</keyword>
<reference evidence="11 12" key="1">
    <citation type="submission" date="2023-01" db="EMBL/GenBank/DDBJ databases">
        <title>Characterization of estradiol degrading bacteria Microbacterium sp. MZT7 and reveal degrading genes through genome analysis.</title>
        <authorList>
            <person name="Hao P."/>
            <person name="Gao Y."/>
        </authorList>
    </citation>
    <scope>NUCLEOTIDE SEQUENCE [LARGE SCALE GENOMIC DNA]</scope>
    <source>
        <strain evidence="11 12">MZT7</strain>
    </source>
</reference>
<dbReference type="SMART" id="SM00387">
    <property type="entry name" value="HATPase_c"/>
    <property type="match status" value="1"/>
</dbReference>
<keyword evidence="5" id="KW-0547">Nucleotide-binding</keyword>
<dbReference type="Gene3D" id="1.20.5.1930">
    <property type="match status" value="1"/>
</dbReference>
<organism evidence="11 12">
    <name type="scientific">Microbacterium resistens</name>
    <dbReference type="NCBI Taxonomy" id="156977"/>
    <lineage>
        <taxon>Bacteria</taxon>
        <taxon>Bacillati</taxon>
        <taxon>Actinomycetota</taxon>
        <taxon>Actinomycetes</taxon>
        <taxon>Micrococcales</taxon>
        <taxon>Microbacteriaceae</taxon>
        <taxon>Microbacterium</taxon>
    </lineage>
</organism>
<proteinExistence type="predicted"/>
<accession>A0ABY3RPX5</accession>
<evidence type="ECO:0000313" key="12">
    <source>
        <dbReference type="Proteomes" id="UP001199642"/>
    </source>
</evidence>
<protein>
    <recommendedName>
        <fullName evidence="2">histidine kinase</fullName>
        <ecNumber evidence="2">2.7.13.3</ecNumber>
    </recommendedName>
</protein>
<dbReference type="InterPro" id="IPR036890">
    <property type="entry name" value="HATPase_C_sf"/>
</dbReference>
<keyword evidence="9" id="KW-1133">Transmembrane helix</keyword>
<feature type="transmembrane region" description="Helical" evidence="9">
    <location>
        <begin position="125"/>
        <end position="144"/>
    </location>
</feature>
<evidence type="ECO:0000259" key="10">
    <source>
        <dbReference type="SMART" id="SM00387"/>
    </source>
</evidence>
<evidence type="ECO:0000256" key="8">
    <source>
        <dbReference type="ARBA" id="ARBA00023012"/>
    </source>
</evidence>
<keyword evidence="8" id="KW-0902">Two-component regulatory system</keyword>
<feature type="transmembrane region" description="Helical" evidence="9">
    <location>
        <begin position="150"/>
        <end position="169"/>
    </location>
</feature>
<keyword evidence="9" id="KW-0812">Transmembrane</keyword>
<dbReference type="InterPro" id="IPR003594">
    <property type="entry name" value="HATPase_dom"/>
</dbReference>
<keyword evidence="3" id="KW-0597">Phosphoprotein</keyword>
<evidence type="ECO:0000256" key="1">
    <source>
        <dbReference type="ARBA" id="ARBA00000085"/>
    </source>
</evidence>
<keyword evidence="6" id="KW-0418">Kinase</keyword>
<dbReference type="Gene3D" id="3.30.565.10">
    <property type="entry name" value="Histidine kinase-like ATPase, C-terminal domain"/>
    <property type="match status" value="1"/>
</dbReference>
<keyword evidence="4" id="KW-0808">Transferase</keyword>
<dbReference type="PANTHER" id="PTHR24421">
    <property type="entry name" value="NITRATE/NITRITE SENSOR PROTEIN NARX-RELATED"/>
    <property type="match status" value="1"/>
</dbReference>
<dbReference type="InterPro" id="IPR011712">
    <property type="entry name" value="Sig_transdc_His_kin_sub3_dim/P"/>
</dbReference>
<feature type="transmembrane region" description="Helical" evidence="9">
    <location>
        <begin position="20"/>
        <end position="45"/>
    </location>
</feature>
<comment type="catalytic activity">
    <reaction evidence="1">
        <text>ATP + protein L-histidine = ADP + protein N-phospho-L-histidine.</text>
        <dbReference type="EC" id="2.7.13.3"/>
    </reaction>
</comment>
<sequence>MRAQGRAASRASARTASPRFWLRIDVIATAAATVVLLPATIVSLVQADGPPLVVVAAIALFVGLHAASFVAVRHPRPAFVAAALVMLALALLPAYGVVAAALYPSAAAFLLCLGQVAVQCTTRLSLAALGVGVMGAGIVSALATDLPDPLLRLGSFVGLAAVNAAAWAFGALERSRRIRVEDAARMRAEQAVIAERGRISRDLHDVVAHALTVMIAQAEVARTLLREDPPTSERALDVVTRTGREALRGIRGVVADEASRSPAPDLAAVRALVEDARSPRVDIELDESGVPVALGPGAMLALHHVVREALTNAIRHTRPPVRVTVALRWERSALEAVVEDDGGAGRRDFGLGSGTGLVGLAERVRLAGGVLTAGPSTAGRDRAWTVRAVFPYGDGGAARGATEGRG</sequence>
<dbReference type="InterPro" id="IPR050482">
    <property type="entry name" value="Sensor_HK_TwoCompSys"/>
</dbReference>
<evidence type="ECO:0000313" key="11">
    <source>
        <dbReference type="EMBL" id="UGS25941.1"/>
    </source>
</evidence>
<dbReference type="RefSeq" id="WP_231819693.1">
    <property type="nucleotide sequence ID" value="NZ_CP082781.1"/>
</dbReference>
<name>A0ABY3RPX5_9MICO</name>
<dbReference type="Proteomes" id="UP001199642">
    <property type="component" value="Chromosome"/>
</dbReference>
<feature type="domain" description="Histidine kinase/HSP90-like ATPase" evidence="10">
    <location>
        <begin position="297"/>
        <end position="394"/>
    </location>
</feature>
<evidence type="ECO:0000256" key="7">
    <source>
        <dbReference type="ARBA" id="ARBA00022840"/>
    </source>
</evidence>
<evidence type="ECO:0000256" key="3">
    <source>
        <dbReference type="ARBA" id="ARBA00022553"/>
    </source>
</evidence>
<evidence type="ECO:0000256" key="5">
    <source>
        <dbReference type="ARBA" id="ARBA00022741"/>
    </source>
</evidence>
<gene>
    <name evidence="11" type="ORF">K8F61_15015</name>
</gene>
<keyword evidence="9" id="KW-0472">Membrane</keyword>
<evidence type="ECO:0000256" key="6">
    <source>
        <dbReference type="ARBA" id="ARBA00022777"/>
    </source>
</evidence>
<dbReference type="CDD" id="cd16917">
    <property type="entry name" value="HATPase_UhpB-NarQ-NarX-like"/>
    <property type="match status" value="1"/>
</dbReference>
<dbReference type="EC" id="2.7.13.3" evidence="2"/>